<comment type="caution">
    <text evidence="2">The sequence shown here is derived from an EMBL/GenBank/DDBJ whole genome shotgun (WGS) entry which is preliminary data.</text>
</comment>
<reference evidence="2" key="1">
    <citation type="journal article" date="2014" name="Int. J. Syst. Evol. Microbiol.">
        <title>Complete genome sequence of Corynebacterium casei LMG S-19264T (=DSM 44701T), isolated from a smear-ripened cheese.</title>
        <authorList>
            <consortium name="US DOE Joint Genome Institute (JGI-PGF)"/>
            <person name="Walter F."/>
            <person name="Albersmeier A."/>
            <person name="Kalinowski J."/>
            <person name="Ruckert C."/>
        </authorList>
    </citation>
    <scope>NUCLEOTIDE SEQUENCE</scope>
    <source>
        <strain evidence="2">JCM 5016</strain>
    </source>
</reference>
<proteinExistence type="predicted"/>
<name>A0A918RSX9_9ACTN</name>
<dbReference type="EMBL" id="BMWH01000027">
    <property type="protein sequence ID" value="GHA07301.1"/>
    <property type="molecule type" value="Genomic_DNA"/>
</dbReference>
<gene>
    <name evidence="2" type="ORF">GCM10010389_53210</name>
</gene>
<protein>
    <submittedName>
        <fullName evidence="2">Uncharacterized protein</fullName>
    </submittedName>
</protein>
<dbReference type="AlphaFoldDB" id="A0A918RSX9"/>
<evidence type="ECO:0000313" key="2">
    <source>
        <dbReference type="EMBL" id="GHA07301.1"/>
    </source>
</evidence>
<reference evidence="2" key="2">
    <citation type="submission" date="2020-09" db="EMBL/GenBank/DDBJ databases">
        <authorList>
            <person name="Sun Q."/>
            <person name="Ohkuma M."/>
        </authorList>
    </citation>
    <scope>NUCLEOTIDE SEQUENCE</scope>
    <source>
        <strain evidence="2">JCM 5016</strain>
    </source>
</reference>
<sequence>MSWYAPVMAITSAAQGAVRGPRGQFLLPFPEHGTAGSETPCVGGAGATERGPGPSKARRPERPARRRRTSGSGRDCTRRAEPAGILAALDALTGPGAAEAEAG</sequence>
<evidence type="ECO:0000313" key="3">
    <source>
        <dbReference type="Proteomes" id="UP000623010"/>
    </source>
</evidence>
<feature type="region of interest" description="Disordered" evidence="1">
    <location>
        <begin position="28"/>
        <end position="82"/>
    </location>
</feature>
<accession>A0A918RSX9</accession>
<organism evidence="2 3">
    <name type="scientific">Streptomyces echinoruber</name>
    <dbReference type="NCBI Taxonomy" id="68898"/>
    <lineage>
        <taxon>Bacteria</taxon>
        <taxon>Bacillati</taxon>
        <taxon>Actinomycetota</taxon>
        <taxon>Actinomycetes</taxon>
        <taxon>Kitasatosporales</taxon>
        <taxon>Streptomycetaceae</taxon>
        <taxon>Streptomyces</taxon>
    </lineage>
</organism>
<dbReference type="Proteomes" id="UP000623010">
    <property type="component" value="Unassembled WGS sequence"/>
</dbReference>
<keyword evidence="3" id="KW-1185">Reference proteome</keyword>
<evidence type="ECO:0000256" key="1">
    <source>
        <dbReference type="SAM" id="MobiDB-lite"/>
    </source>
</evidence>